<gene>
    <name evidence="2" type="ORF">U9M48_004675</name>
</gene>
<organism evidence="2 3">
    <name type="scientific">Paspalum notatum var. saurae</name>
    <dbReference type="NCBI Taxonomy" id="547442"/>
    <lineage>
        <taxon>Eukaryota</taxon>
        <taxon>Viridiplantae</taxon>
        <taxon>Streptophyta</taxon>
        <taxon>Embryophyta</taxon>
        <taxon>Tracheophyta</taxon>
        <taxon>Spermatophyta</taxon>
        <taxon>Magnoliopsida</taxon>
        <taxon>Liliopsida</taxon>
        <taxon>Poales</taxon>
        <taxon>Poaceae</taxon>
        <taxon>PACMAD clade</taxon>
        <taxon>Panicoideae</taxon>
        <taxon>Andropogonodae</taxon>
        <taxon>Paspaleae</taxon>
        <taxon>Paspalinae</taxon>
        <taxon>Paspalum</taxon>
    </lineage>
</organism>
<dbReference type="InterPro" id="IPR053781">
    <property type="entry name" value="F-box_AtFBL13-like"/>
</dbReference>
<dbReference type="InterPro" id="IPR001810">
    <property type="entry name" value="F-box_dom"/>
</dbReference>
<reference evidence="2 3" key="1">
    <citation type="submission" date="2024-02" db="EMBL/GenBank/DDBJ databases">
        <title>High-quality chromosome-scale genome assembly of Pensacola bahiagrass (Paspalum notatum Flugge var. saurae).</title>
        <authorList>
            <person name="Vega J.M."/>
            <person name="Podio M."/>
            <person name="Orjuela J."/>
            <person name="Siena L.A."/>
            <person name="Pessino S.C."/>
            <person name="Combes M.C."/>
            <person name="Mariac C."/>
            <person name="Albertini E."/>
            <person name="Pupilli F."/>
            <person name="Ortiz J.P.A."/>
            <person name="Leblanc O."/>
        </authorList>
    </citation>
    <scope>NUCLEOTIDE SEQUENCE [LARGE SCALE GENOMIC DNA]</scope>
    <source>
        <strain evidence="2">R1</strain>
        <tissue evidence="2">Leaf</tissue>
    </source>
</reference>
<name>A0AAQ3PW18_PASNO</name>
<dbReference type="Proteomes" id="UP001341281">
    <property type="component" value="Chromosome 01"/>
</dbReference>
<accession>A0AAQ3PW18</accession>
<dbReference type="InterPro" id="IPR032675">
    <property type="entry name" value="LRR_dom_sf"/>
</dbReference>
<evidence type="ECO:0000313" key="2">
    <source>
        <dbReference type="EMBL" id="WVZ53779.1"/>
    </source>
</evidence>
<dbReference type="EMBL" id="CP144745">
    <property type="protein sequence ID" value="WVZ53779.1"/>
    <property type="molecule type" value="Genomic_DNA"/>
</dbReference>
<dbReference type="SUPFAM" id="SSF52047">
    <property type="entry name" value="RNI-like"/>
    <property type="match status" value="1"/>
</dbReference>
<dbReference type="InterPro" id="IPR053197">
    <property type="entry name" value="F-box_SCFL_complex_component"/>
</dbReference>
<dbReference type="AlphaFoldDB" id="A0AAQ3PW18"/>
<dbReference type="Gene3D" id="3.80.10.10">
    <property type="entry name" value="Ribonuclease Inhibitor"/>
    <property type="match status" value="1"/>
</dbReference>
<keyword evidence="3" id="KW-1185">Reference proteome</keyword>
<sequence>MLPRGKKVRDVLPVSGSGGSIDSLPDKALQHILGFLLAPEAVRTSVLARRWRHLWKFATALRFGYLGDDEEAAVKAHREFVDHLLLLRGGSHLDTCEFRFSECDRDDEPRVNLWVRHAILCKSRVLRLNMAFSDELLVIDDLPLVSLHLTTLDLCFVQLHSTFLNFSSCPALEHLKLVDCDLSTVKRISSKSLKYLNLSYCLFDEHSRACICTPGLVSLHLNEPCGMTPVLDSMPSLLEAFFETVDDDSFMGGDICDRRMDNLDCRCRLCDSSDITDSGRRSVLLEGLSQAKSLVLISSPNQIIIKSDLRWCPVFGKLKTLLLNGCWCEPDDFDALACILEHSLVLEKLTLELFDLGPKFNVEMKGNFNLMERSDKISEHLSIVEVKCQDVGDKVLKVLKFLGTFNIGFIF</sequence>
<evidence type="ECO:0000259" key="1">
    <source>
        <dbReference type="Pfam" id="PF00646"/>
    </source>
</evidence>
<dbReference type="InterPro" id="IPR036047">
    <property type="entry name" value="F-box-like_dom_sf"/>
</dbReference>
<dbReference type="CDD" id="cd22160">
    <property type="entry name" value="F-box_AtFBL13-like"/>
    <property type="match status" value="1"/>
</dbReference>
<dbReference type="Gene3D" id="1.20.1280.50">
    <property type="match status" value="1"/>
</dbReference>
<protein>
    <recommendedName>
        <fullName evidence="1">F-box domain-containing protein</fullName>
    </recommendedName>
</protein>
<evidence type="ECO:0000313" key="3">
    <source>
        <dbReference type="Proteomes" id="UP001341281"/>
    </source>
</evidence>
<dbReference type="PANTHER" id="PTHR34223:SF107">
    <property type="entry name" value="F-BOX DOMAIN-CONTAINING PROTEIN"/>
    <property type="match status" value="1"/>
</dbReference>
<feature type="domain" description="F-box" evidence="1">
    <location>
        <begin position="21"/>
        <end position="56"/>
    </location>
</feature>
<dbReference type="PANTHER" id="PTHR34223">
    <property type="entry name" value="OS11G0201299 PROTEIN"/>
    <property type="match status" value="1"/>
</dbReference>
<proteinExistence type="predicted"/>
<dbReference type="Pfam" id="PF00646">
    <property type="entry name" value="F-box"/>
    <property type="match status" value="1"/>
</dbReference>
<dbReference type="SUPFAM" id="SSF81383">
    <property type="entry name" value="F-box domain"/>
    <property type="match status" value="1"/>
</dbReference>